<keyword evidence="2" id="KW-1185">Reference proteome</keyword>
<evidence type="ECO:0000313" key="1">
    <source>
        <dbReference type="EMBL" id="ADI31204.1"/>
    </source>
</evidence>
<accession>D7DAK7</accession>
<dbReference type="HOGENOM" id="CLU_1965450_0_0_2"/>
<gene>
    <name evidence="1" type="ordered locus">Shell_0055</name>
</gene>
<dbReference type="AlphaFoldDB" id="D7DAK7"/>
<name>D7DAK7_STAHD</name>
<evidence type="ECO:0000313" key="2">
    <source>
        <dbReference type="Proteomes" id="UP000002573"/>
    </source>
</evidence>
<sequence>MDKNAEEESIYEKVSEYWFLDHYRVLFVKVDEKTTMASVDVYRRKWPFNNYDEEICVSDNKYCIVYKNIDNHGENIDANIEKIVVTGIKTPEGIETVNVRWIITGNISFKDAEKLFYESWKLIGCKGPRNDPWHTYCPEDSGL</sequence>
<dbReference type="RefSeq" id="WP_013142402.1">
    <property type="nucleotide sequence ID" value="NC_014205.1"/>
</dbReference>
<dbReference type="EMBL" id="CP002051">
    <property type="protein sequence ID" value="ADI31204.1"/>
    <property type="molecule type" value="Genomic_DNA"/>
</dbReference>
<dbReference type="Proteomes" id="UP000002573">
    <property type="component" value="Chromosome"/>
</dbReference>
<dbReference type="eggNOG" id="arCOG08869">
    <property type="taxonomic scope" value="Archaea"/>
</dbReference>
<reference evidence="1 2" key="2">
    <citation type="journal article" date="2011" name="Stand. Genomic Sci.">
        <title>Complete genome sequence of Staphylothermus hellenicus P8.</title>
        <authorList>
            <person name="Anderson I."/>
            <person name="Wirth R."/>
            <person name="Lucas S."/>
            <person name="Copeland A."/>
            <person name="Lapidus A."/>
            <person name="Cheng J.F."/>
            <person name="Goodwin L."/>
            <person name="Pitluck S."/>
            <person name="Davenport K."/>
            <person name="Detter J.C."/>
            <person name="Han C."/>
            <person name="Tapia R."/>
            <person name="Land M."/>
            <person name="Hauser L."/>
            <person name="Pati A."/>
            <person name="Mikhailova N."/>
            <person name="Woyke T."/>
            <person name="Klenk H.P."/>
            <person name="Kyrpides N."/>
            <person name="Ivanova N."/>
        </authorList>
    </citation>
    <scope>NUCLEOTIDE SEQUENCE [LARGE SCALE GENOMIC DNA]</scope>
    <source>
        <strain evidence="2">DSM 12710 / JCM 10830 / BK20S6-10-b1 / P8</strain>
    </source>
</reference>
<dbReference type="GeneID" id="9233344"/>
<dbReference type="KEGG" id="shc:Shell_0055"/>
<organism evidence="1 2">
    <name type="scientific">Staphylothermus hellenicus (strain DSM 12710 / JCM 10830 / BK20S6-10-b1 / P8)</name>
    <dbReference type="NCBI Taxonomy" id="591019"/>
    <lineage>
        <taxon>Archaea</taxon>
        <taxon>Thermoproteota</taxon>
        <taxon>Thermoprotei</taxon>
        <taxon>Desulfurococcales</taxon>
        <taxon>Desulfurococcaceae</taxon>
        <taxon>Staphylothermus</taxon>
    </lineage>
</organism>
<reference evidence="2" key="1">
    <citation type="submission" date="2010-05" db="EMBL/GenBank/DDBJ databases">
        <title>Complete sequence of Staphylothermus hellenicus DSM 12710.</title>
        <authorList>
            <consortium name="US DOE Joint Genome Institute"/>
            <person name="Lucas S."/>
            <person name="Copeland A."/>
            <person name="Lapidus A."/>
            <person name="Cheng J.-F."/>
            <person name="Bruce D."/>
            <person name="Goodwin L."/>
            <person name="Pitluck S."/>
            <person name="Davenport K."/>
            <person name="Detter J.C."/>
            <person name="Han C."/>
            <person name="Tapia R."/>
            <person name="Larimer F."/>
            <person name="Land M."/>
            <person name="Hauser L."/>
            <person name="Kyrpides N."/>
            <person name="Mikhailova N."/>
            <person name="Anderson I.J."/>
            <person name="Woyke T."/>
        </authorList>
    </citation>
    <scope>NUCLEOTIDE SEQUENCE [LARGE SCALE GENOMIC DNA]</scope>
    <source>
        <strain evidence="2">DSM 12710 / JCM 10830 / BK20S6-10-b1 / P8</strain>
    </source>
</reference>
<dbReference type="STRING" id="591019.Shell_0055"/>
<proteinExistence type="predicted"/>
<protein>
    <submittedName>
        <fullName evidence="1">Uncharacterized protein</fullName>
    </submittedName>
</protein>
<dbReference type="OrthoDB" id="17367at2157"/>